<keyword evidence="1" id="KW-0812">Transmembrane</keyword>
<keyword evidence="1" id="KW-1133">Transmembrane helix</keyword>
<evidence type="ECO:0008006" key="3">
    <source>
        <dbReference type="Google" id="ProtNLM"/>
    </source>
</evidence>
<evidence type="ECO:0000313" key="2">
    <source>
        <dbReference type="EMBL" id="ETV95743.1"/>
    </source>
</evidence>
<gene>
    <name evidence="2" type="ORF">H310_10815</name>
</gene>
<dbReference type="AlphaFoldDB" id="A0A024TNZ8"/>
<dbReference type="SUPFAM" id="SSF48371">
    <property type="entry name" value="ARM repeat"/>
    <property type="match status" value="1"/>
</dbReference>
<feature type="transmembrane region" description="Helical" evidence="1">
    <location>
        <begin position="9"/>
        <end position="30"/>
    </location>
</feature>
<name>A0A024TNZ8_9STRA</name>
<proteinExistence type="predicted"/>
<dbReference type="EMBL" id="KI913979">
    <property type="protein sequence ID" value="ETV95743.1"/>
    <property type="molecule type" value="Genomic_DNA"/>
</dbReference>
<dbReference type="InterPro" id="IPR011989">
    <property type="entry name" value="ARM-like"/>
</dbReference>
<evidence type="ECO:0000256" key="1">
    <source>
        <dbReference type="SAM" id="Phobius"/>
    </source>
</evidence>
<dbReference type="VEuPathDB" id="FungiDB:H310_10815"/>
<dbReference type="Gene3D" id="1.25.10.10">
    <property type="entry name" value="Leucine-rich Repeat Variant"/>
    <property type="match status" value="1"/>
</dbReference>
<keyword evidence="1" id="KW-0472">Membrane</keyword>
<dbReference type="GeneID" id="20087865"/>
<dbReference type="RefSeq" id="XP_008875494.1">
    <property type="nucleotide sequence ID" value="XM_008877272.1"/>
</dbReference>
<accession>A0A024TNZ8</accession>
<dbReference type="InterPro" id="IPR016024">
    <property type="entry name" value="ARM-type_fold"/>
</dbReference>
<sequence>MRPEISQTAALGTLTLVGLYVGCVLMGWAIDSLHPVNDRDDTEVDPDAHKKTTMRPRDQNNVFDLVQALHDPSKQVVLYTVRRLMDLSAFKSFQTQIGAYGGIEALVNLLLVDRTSMDDETNALTIAIFLTLSNLTVHATNHNVMHAANLERVVADIYDEPSLPMAVKLPCLRLMTNLAMWSESSTWLLDAPVVHTLAADLLSSASDDWTNGILQLFANLTDPASMSSAGDRAAIDSIVDATVCFCELEGEHITPRQRENAQCILRNASQAVLSRPVM</sequence>
<reference evidence="2" key="1">
    <citation type="submission" date="2013-12" db="EMBL/GenBank/DDBJ databases">
        <title>The Genome Sequence of Aphanomyces invadans NJM9701.</title>
        <authorList>
            <consortium name="The Broad Institute Genomics Platform"/>
            <person name="Russ C."/>
            <person name="Tyler B."/>
            <person name="van West P."/>
            <person name="Dieguez-Uribeondo J."/>
            <person name="Young S.K."/>
            <person name="Zeng Q."/>
            <person name="Gargeya S."/>
            <person name="Fitzgerald M."/>
            <person name="Abouelleil A."/>
            <person name="Alvarado L."/>
            <person name="Chapman S.B."/>
            <person name="Gainer-Dewar J."/>
            <person name="Goldberg J."/>
            <person name="Griggs A."/>
            <person name="Gujja S."/>
            <person name="Hansen M."/>
            <person name="Howarth C."/>
            <person name="Imamovic A."/>
            <person name="Ireland A."/>
            <person name="Larimer J."/>
            <person name="McCowan C."/>
            <person name="Murphy C."/>
            <person name="Pearson M."/>
            <person name="Poon T.W."/>
            <person name="Priest M."/>
            <person name="Roberts A."/>
            <person name="Saif S."/>
            <person name="Shea T."/>
            <person name="Sykes S."/>
            <person name="Wortman J."/>
            <person name="Nusbaum C."/>
            <person name="Birren B."/>
        </authorList>
    </citation>
    <scope>NUCLEOTIDE SEQUENCE [LARGE SCALE GENOMIC DNA]</scope>
    <source>
        <strain evidence="2">NJM9701</strain>
    </source>
</reference>
<protein>
    <recommendedName>
        <fullName evidence="3">Armadillo repeat-containing domain-containing protein</fullName>
    </recommendedName>
</protein>
<dbReference type="OrthoDB" id="74418at2759"/>
<organism evidence="2">
    <name type="scientific">Aphanomyces invadans</name>
    <dbReference type="NCBI Taxonomy" id="157072"/>
    <lineage>
        <taxon>Eukaryota</taxon>
        <taxon>Sar</taxon>
        <taxon>Stramenopiles</taxon>
        <taxon>Oomycota</taxon>
        <taxon>Saprolegniomycetes</taxon>
        <taxon>Saprolegniales</taxon>
        <taxon>Verrucalvaceae</taxon>
        <taxon>Aphanomyces</taxon>
    </lineage>
</organism>